<feature type="compositionally biased region" description="Basic residues" evidence="1">
    <location>
        <begin position="537"/>
        <end position="554"/>
    </location>
</feature>
<feature type="region of interest" description="Disordered" evidence="1">
    <location>
        <begin position="430"/>
        <end position="498"/>
    </location>
</feature>
<dbReference type="EMBL" id="CAUYUJ010014919">
    <property type="protein sequence ID" value="CAK0847666.1"/>
    <property type="molecule type" value="Genomic_DNA"/>
</dbReference>
<name>A0ABN9TNR4_9DINO</name>
<evidence type="ECO:0000256" key="1">
    <source>
        <dbReference type="SAM" id="MobiDB-lite"/>
    </source>
</evidence>
<feature type="region of interest" description="Disordered" evidence="1">
    <location>
        <begin position="1"/>
        <end position="20"/>
    </location>
</feature>
<feature type="transmembrane region" description="Helical" evidence="2">
    <location>
        <begin position="110"/>
        <end position="130"/>
    </location>
</feature>
<dbReference type="Proteomes" id="UP001189429">
    <property type="component" value="Unassembled WGS sequence"/>
</dbReference>
<sequence>MSPGTAADPCEEAELGGQSPEGLVSEDRCGECCEQCCPECCDCDRFCRRCRQRCGHRWCRRCCRLGCCSCCVRGAPPEQAKVTVAYALKHVADESVLLGCLLQFRMRPLLYQRVLLLMLFLVTAVFVQYAEKAIGPICVREYLAECPAFTAPSGFPFEHITLAPPGITVPEGTAVRYRRIQAVDDQPLLPSASLFGGEPVSEEPRSRATRRLDTGTGTVAVSDGERSGMESVRDSILARLTAMFGQSRFDCSMPMCDIFYPQMIDWISLWRLTNSIWGTTTSHPVPFTSEAVLVGYCKCEGPLYDGVPTARVTNEARSFMVTLILQTLLPKLFRAALECSAGGPRGADESTPRRCQGPKRWFHGATVAALLATVAWMCLGLLLLEFDPEGWRAALAASAFSTPSWTRSLRCCSSPSAFAPAGRCGDAALRPPPTSCSQGPRSAGAVAGTRVRSRGRRPRASGGPRRRWRSSSDPRAPRPRRQASRARAFDAQPLPPRASDVTFFVSRGGGPQKGFESSGGPQVEFVTSRSAFEPAPPRRRLPRAQRFRRGRRPPPRAQSLKQGCQPAPGLDLKEHITEHNVQGQPWRPAAASRTEF</sequence>
<keyword evidence="2" id="KW-0472">Membrane</keyword>
<gene>
    <name evidence="3" type="ORF">PCOR1329_LOCUS40816</name>
</gene>
<keyword evidence="2" id="KW-0812">Transmembrane</keyword>
<comment type="caution">
    <text evidence="3">The sequence shown here is derived from an EMBL/GenBank/DDBJ whole genome shotgun (WGS) entry which is preliminary data.</text>
</comment>
<evidence type="ECO:0008006" key="5">
    <source>
        <dbReference type="Google" id="ProtNLM"/>
    </source>
</evidence>
<keyword evidence="4" id="KW-1185">Reference proteome</keyword>
<evidence type="ECO:0000313" key="3">
    <source>
        <dbReference type="EMBL" id="CAK0847666.1"/>
    </source>
</evidence>
<reference evidence="3" key="1">
    <citation type="submission" date="2023-10" db="EMBL/GenBank/DDBJ databases">
        <authorList>
            <person name="Chen Y."/>
            <person name="Shah S."/>
            <person name="Dougan E. K."/>
            <person name="Thang M."/>
            <person name="Chan C."/>
        </authorList>
    </citation>
    <scope>NUCLEOTIDE SEQUENCE [LARGE SCALE GENOMIC DNA]</scope>
</reference>
<evidence type="ECO:0000313" key="4">
    <source>
        <dbReference type="Proteomes" id="UP001189429"/>
    </source>
</evidence>
<organism evidence="3 4">
    <name type="scientific">Prorocentrum cordatum</name>
    <dbReference type="NCBI Taxonomy" id="2364126"/>
    <lineage>
        <taxon>Eukaryota</taxon>
        <taxon>Sar</taxon>
        <taxon>Alveolata</taxon>
        <taxon>Dinophyceae</taxon>
        <taxon>Prorocentrales</taxon>
        <taxon>Prorocentraceae</taxon>
        <taxon>Prorocentrum</taxon>
    </lineage>
</organism>
<protein>
    <recommendedName>
        <fullName evidence="5">SREBP regulating gene protein</fullName>
    </recommendedName>
</protein>
<feature type="region of interest" description="Disordered" evidence="1">
    <location>
        <begin position="527"/>
        <end position="596"/>
    </location>
</feature>
<evidence type="ECO:0000256" key="2">
    <source>
        <dbReference type="SAM" id="Phobius"/>
    </source>
</evidence>
<proteinExistence type="predicted"/>
<feature type="compositionally biased region" description="Basic residues" evidence="1">
    <location>
        <begin position="451"/>
        <end position="469"/>
    </location>
</feature>
<feature type="transmembrane region" description="Helical" evidence="2">
    <location>
        <begin position="361"/>
        <end position="384"/>
    </location>
</feature>
<accession>A0ABN9TNR4</accession>
<keyword evidence="2" id="KW-1133">Transmembrane helix</keyword>